<accession>A0A7J5YWL6</accession>
<gene>
    <name evidence="1" type="ORF">F7725_014603</name>
</gene>
<protein>
    <recommendedName>
        <fullName evidence="3">Transposase</fullName>
    </recommendedName>
</protein>
<proteinExistence type="predicted"/>
<dbReference type="GO" id="GO:0005634">
    <property type="term" value="C:nucleus"/>
    <property type="evidence" value="ECO:0007669"/>
    <property type="project" value="TreeGrafter"/>
</dbReference>
<evidence type="ECO:0000313" key="1">
    <source>
        <dbReference type="EMBL" id="KAF3853915.1"/>
    </source>
</evidence>
<dbReference type="SUPFAM" id="SSF53098">
    <property type="entry name" value="Ribonuclease H-like"/>
    <property type="match status" value="1"/>
</dbReference>
<sequence length="245" mass="28329">MKKKVLKTQAVYESQSGPVVAEQIDEVLAEFGVRQKVVAITVDNAPIWMWLLEQITDEDFRRAEDFISLMRMLYTSTLCVSSDKSSTCGQIIPILQKLKTHLTIKEEDSTFVATVKEKFWGDLSKRYQDHDIMAFLEEATLMDPRFKGKLSTDEVWERLKAAALREMLGEEDAVPVEAQERHVVKKPRVSALEEFFAEDDKELRRSLIQKQKTAPTILENIRNELSVYRGLLPIPTSEDPAHWWW</sequence>
<dbReference type="PANTHER" id="PTHR46169:SF25">
    <property type="entry name" value="ZINC FINGER BED DOMAIN-CONTAINING PROTEIN 1-LIKE-RELATED"/>
    <property type="match status" value="1"/>
</dbReference>
<evidence type="ECO:0008006" key="3">
    <source>
        <dbReference type="Google" id="ProtNLM"/>
    </source>
</evidence>
<comment type="caution">
    <text evidence="1">The sequence shown here is derived from an EMBL/GenBank/DDBJ whole genome shotgun (WGS) entry which is preliminary data.</text>
</comment>
<evidence type="ECO:0000313" key="2">
    <source>
        <dbReference type="Proteomes" id="UP000518266"/>
    </source>
</evidence>
<reference evidence="1 2" key="1">
    <citation type="submission" date="2020-03" db="EMBL/GenBank/DDBJ databases">
        <title>Dissostichus mawsoni Genome sequencing and assembly.</title>
        <authorList>
            <person name="Park H."/>
        </authorList>
    </citation>
    <scope>NUCLEOTIDE SEQUENCE [LARGE SCALE GENOMIC DNA]</scope>
    <source>
        <strain evidence="1">DM0001</strain>
        <tissue evidence="1">Muscle</tissue>
    </source>
</reference>
<organism evidence="1 2">
    <name type="scientific">Dissostichus mawsoni</name>
    <name type="common">Antarctic cod</name>
    <dbReference type="NCBI Taxonomy" id="36200"/>
    <lineage>
        <taxon>Eukaryota</taxon>
        <taxon>Metazoa</taxon>
        <taxon>Chordata</taxon>
        <taxon>Craniata</taxon>
        <taxon>Vertebrata</taxon>
        <taxon>Euteleostomi</taxon>
        <taxon>Actinopterygii</taxon>
        <taxon>Neopterygii</taxon>
        <taxon>Teleostei</taxon>
        <taxon>Neoteleostei</taxon>
        <taxon>Acanthomorphata</taxon>
        <taxon>Eupercaria</taxon>
        <taxon>Perciformes</taxon>
        <taxon>Notothenioidei</taxon>
        <taxon>Nototheniidae</taxon>
        <taxon>Dissostichus</taxon>
    </lineage>
</organism>
<dbReference type="InterPro" id="IPR052717">
    <property type="entry name" value="Vacuolar_transposase_reg"/>
</dbReference>
<dbReference type="AlphaFoldDB" id="A0A7J5YWL6"/>
<feature type="non-terminal residue" evidence="1">
    <location>
        <position position="1"/>
    </location>
</feature>
<dbReference type="GO" id="GO:0006357">
    <property type="term" value="P:regulation of transcription by RNA polymerase II"/>
    <property type="evidence" value="ECO:0007669"/>
    <property type="project" value="TreeGrafter"/>
</dbReference>
<name>A0A7J5YWL6_DISMA</name>
<dbReference type="PANTHER" id="PTHR46169">
    <property type="entry name" value="DNA REPLICATION-RELATED ELEMENT FACTOR, ISOFORM A"/>
    <property type="match status" value="1"/>
</dbReference>
<keyword evidence="2" id="KW-1185">Reference proteome</keyword>
<dbReference type="InterPro" id="IPR012337">
    <property type="entry name" value="RNaseH-like_sf"/>
</dbReference>
<dbReference type="OrthoDB" id="10050977at2759"/>
<dbReference type="EMBL" id="JAAKFY010000008">
    <property type="protein sequence ID" value="KAF3853915.1"/>
    <property type="molecule type" value="Genomic_DNA"/>
</dbReference>
<dbReference type="Proteomes" id="UP000518266">
    <property type="component" value="Unassembled WGS sequence"/>
</dbReference>